<evidence type="ECO:0000256" key="1">
    <source>
        <dbReference type="SAM" id="MobiDB-lite"/>
    </source>
</evidence>
<dbReference type="EMBL" id="QGNW01001946">
    <property type="protein sequence ID" value="RVW27629.1"/>
    <property type="molecule type" value="Genomic_DNA"/>
</dbReference>
<feature type="region of interest" description="Disordered" evidence="1">
    <location>
        <begin position="1"/>
        <end position="28"/>
    </location>
</feature>
<gene>
    <name evidence="2" type="ORF">CK203_099122</name>
</gene>
<comment type="caution">
    <text evidence="2">The sequence shown here is derived from an EMBL/GenBank/DDBJ whole genome shotgun (WGS) entry which is preliminary data.</text>
</comment>
<reference evidence="2 3" key="1">
    <citation type="journal article" date="2018" name="PLoS Genet.">
        <title>Population sequencing reveals clonal diversity and ancestral inbreeding in the grapevine cultivar Chardonnay.</title>
        <authorList>
            <person name="Roach M.J."/>
            <person name="Johnson D.L."/>
            <person name="Bohlmann J."/>
            <person name="van Vuuren H.J."/>
            <person name="Jones S.J."/>
            <person name="Pretorius I.S."/>
            <person name="Schmidt S.A."/>
            <person name="Borneman A.R."/>
        </authorList>
    </citation>
    <scope>NUCLEOTIDE SEQUENCE [LARGE SCALE GENOMIC DNA]</scope>
    <source>
        <strain evidence="3">cv. Chardonnay</strain>
        <tissue evidence="2">Leaf</tissue>
    </source>
</reference>
<accession>A0A438CWP0</accession>
<proteinExistence type="predicted"/>
<sequence>MGHLKYRRCSASMPKVSERGTMSGSRKDRELKKLVSTINYDGLVGREVEEGESGRQVVVVPYEA</sequence>
<dbReference type="Proteomes" id="UP000288805">
    <property type="component" value="Unassembled WGS sequence"/>
</dbReference>
<organism evidence="2 3">
    <name type="scientific">Vitis vinifera</name>
    <name type="common">Grape</name>
    <dbReference type="NCBI Taxonomy" id="29760"/>
    <lineage>
        <taxon>Eukaryota</taxon>
        <taxon>Viridiplantae</taxon>
        <taxon>Streptophyta</taxon>
        <taxon>Embryophyta</taxon>
        <taxon>Tracheophyta</taxon>
        <taxon>Spermatophyta</taxon>
        <taxon>Magnoliopsida</taxon>
        <taxon>eudicotyledons</taxon>
        <taxon>Gunneridae</taxon>
        <taxon>Pentapetalae</taxon>
        <taxon>rosids</taxon>
        <taxon>Vitales</taxon>
        <taxon>Vitaceae</taxon>
        <taxon>Viteae</taxon>
        <taxon>Vitis</taxon>
    </lineage>
</organism>
<dbReference type="AlphaFoldDB" id="A0A438CWP0"/>
<evidence type="ECO:0000313" key="2">
    <source>
        <dbReference type="EMBL" id="RVW27629.1"/>
    </source>
</evidence>
<evidence type="ECO:0000313" key="3">
    <source>
        <dbReference type="Proteomes" id="UP000288805"/>
    </source>
</evidence>
<name>A0A438CWP0_VITVI</name>
<protein>
    <submittedName>
        <fullName evidence="2">Uncharacterized protein</fullName>
    </submittedName>
</protein>